<dbReference type="AlphaFoldDB" id="A0A218V9I2"/>
<proteinExistence type="predicted"/>
<name>A0A218V9I2_9PASE</name>
<organism evidence="1 2">
    <name type="scientific">Lonchura striata</name>
    <name type="common">white-rumped munia</name>
    <dbReference type="NCBI Taxonomy" id="40157"/>
    <lineage>
        <taxon>Eukaryota</taxon>
        <taxon>Metazoa</taxon>
        <taxon>Chordata</taxon>
        <taxon>Craniata</taxon>
        <taxon>Vertebrata</taxon>
        <taxon>Euteleostomi</taxon>
        <taxon>Archelosauria</taxon>
        <taxon>Archosauria</taxon>
        <taxon>Dinosauria</taxon>
        <taxon>Saurischia</taxon>
        <taxon>Theropoda</taxon>
        <taxon>Coelurosauria</taxon>
        <taxon>Aves</taxon>
        <taxon>Neognathae</taxon>
        <taxon>Neoaves</taxon>
        <taxon>Telluraves</taxon>
        <taxon>Australaves</taxon>
        <taxon>Passeriformes</taxon>
        <taxon>Passeroidea</taxon>
        <taxon>Estrildidae</taxon>
        <taxon>Estrildinae</taxon>
        <taxon>Lonchura</taxon>
    </lineage>
</organism>
<protein>
    <submittedName>
        <fullName evidence="1">Uncharacterized protein</fullName>
    </submittedName>
</protein>
<gene>
    <name evidence="1" type="ORF">RLOC_00001192</name>
</gene>
<reference evidence="1 2" key="1">
    <citation type="submission" date="2017-05" db="EMBL/GenBank/DDBJ databases">
        <title>Genome of assembly of the Bengalese finch, Lonchura striata domestica.</title>
        <authorList>
            <person name="Colquitt B.M."/>
            <person name="Brainard M.S."/>
        </authorList>
    </citation>
    <scope>NUCLEOTIDE SEQUENCE [LARGE SCALE GENOMIC DNA]</scope>
    <source>
        <strain evidence="1">White83orange57</strain>
    </source>
</reference>
<dbReference type="EMBL" id="MUZQ01000023">
    <property type="protein sequence ID" value="OWK62707.1"/>
    <property type="molecule type" value="Genomic_DNA"/>
</dbReference>
<sequence length="39" mass="4121">MPLGIIQVLGSVFMCSVIEVCLEINLPFVSVVGSLGVEK</sequence>
<accession>A0A218V9I2</accession>
<comment type="caution">
    <text evidence="1">The sequence shown here is derived from an EMBL/GenBank/DDBJ whole genome shotgun (WGS) entry which is preliminary data.</text>
</comment>
<evidence type="ECO:0000313" key="2">
    <source>
        <dbReference type="Proteomes" id="UP000197619"/>
    </source>
</evidence>
<keyword evidence="2" id="KW-1185">Reference proteome</keyword>
<dbReference type="Proteomes" id="UP000197619">
    <property type="component" value="Unassembled WGS sequence"/>
</dbReference>
<evidence type="ECO:0000313" key="1">
    <source>
        <dbReference type="EMBL" id="OWK62707.1"/>
    </source>
</evidence>